<gene>
    <name evidence="2" type="ORF">PVAP13_1KG177931</name>
</gene>
<dbReference type="EMBL" id="CM029037">
    <property type="protein sequence ID" value="KAG2657337.1"/>
    <property type="molecule type" value="Genomic_DNA"/>
</dbReference>
<evidence type="ECO:0000256" key="1">
    <source>
        <dbReference type="SAM" id="MobiDB-lite"/>
    </source>
</evidence>
<dbReference type="Proteomes" id="UP000823388">
    <property type="component" value="Chromosome 1K"/>
</dbReference>
<organism evidence="2 3">
    <name type="scientific">Panicum virgatum</name>
    <name type="common">Blackwell switchgrass</name>
    <dbReference type="NCBI Taxonomy" id="38727"/>
    <lineage>
        <taxon>Eukaryota</taxon>
        <taxon>Viridiplantae</taxon>
        <taxon>Streptophyta</taxon>
        <taxon>Embryophyta</taxon>
        <taxon>Tracheophyta</taxon>
        <taxon>Spermatophyta</taxon>
        <taxon>Magnoliopsida</taxon>
        <taxon>Liliopsida</taxon>
        <taxon>Poales</taxon>
        <taxon>Poaceae</taxon>
        <taxon>PACMAD clade</taxon>
        <taxon>Panicoideae</taxon>
        <taxon>Panicodae</taxon>
        <taxon>Paniceae</taxon>
        <taxon>Panicinae</taxon>
        <taxon>Panicum</taxon>
        <taxon>Panicum sect. Hiantes</taxon>
    </lineage>
</organism>
<feature type="compositionally biased region" description="Polar residues" evidence="1">
    <location>
        <begin position="89"/>
        <end position="99"/>
    </location>
</feature>
<keyword evidence="3" id="KW-1185">Reference proteome</keyword>
<sequence length="205" mass="22750">MLCADTAPQPDQARVQDGYARHCDESLAGAFQLCRVVETDCSAYMMRVRGGSPMSPMEQSDAWARTRDHIRTVLHAFGSRVQYDDDQASSRGSATTTQAPAVEQPIPMPHQASQPPPQYYPGAGYGPPTSYAQAGPWSHPSWNFVPNCGPPPQFAPQWGMPPQFAPQGPPVTPSPAYTTNYLNKHRVLPHSRRWPFFIYTTRRHG</sequence>
<protein>
    <submittedName>
        <fullName evidence="2">Uncharacterized protein</fullName>
    </submittedName>
</protein>
<reference evidence="2" key="1">
    <citation type="submission" date="2020-05" db="EMBL/GenBank/DDBJ databases">
        <title>WGS assembly of Panicum virgatum.</title>
        <authorList>
            <person name="Lovell J.T."/>
            <person name="Jenkins J."/>
            <person name="Shu S."/>
            <person name="Juenger T.E."/>
            <person name="Schmutz J."/>
        </authorList>
    </citation>
    <scope>NUCLEOTIDE SEQUENCE</scope>
    <source>
        <strain evidence="2">AP13</strain>
    </source>
</reference>
<name>A0A8T0XDU8_PANVG</name>
<proteinExistence type="predicted"/>
<evidence type="ECO:0000313" key="3">
    <source>
        <dbReference type="Proteomes" id="UP000823388"/>
    </source>
</evidence>
<dbReference type="AlphaFoldDB" id="A0A8T0XDU8"/>
<accession>A0A8T0XDU8</accession>
<evidence type="ECO:0000313" key="2">
    <source>
        <dbReference type="EMBL" id="KAG2657337.1"/>
    </source>
</evidence>
<comment type="caution">
    <text evidence="2">The sequence shown here is derived from an EMBL/GenBank/DDBJ whole genome shotgun (WGS) entry which is preliminary data.</text>
</comment>
<feature type="region of interest" description="Disordered" evidence="1">
    <location>
        <begin position="83"/>
        <end position="116"/>
    </location>
</feature>